<evidence type="ECO:0000313" key="3">
    <source>
        <dbReference type="EMBL" id="AWT51060.1"/>
    </source>
</evidence>
<keyword evidence="2" id="KW-1133">Transmembrane helix</keyword>
<proteinExistence type="predicted"/>
<name>A0A2U9PH56_MYCSE</name>
<dbReference type="AlphaFoldDB" id="A0A2U9PH56"/>
<dbReference type="EMBL" id="CP027541">
    <property type="protein sequence ID" value="AWT51060.1"/>
    <property type="molecule type" value="Genomic_DNA"/>
</dbReference>
<reference evidence="3 4" key="1">
    <citation type="journal article" date="2013" name="Genome Announc.">
        <title>Draft genome sequence of MKD8, a conjugal recipient Mycobacterium smegmatis strain.</title>
        <authorList>
            <person name="Gray T.A."/>
            <person name="Palumbo M.J."/>
            <person name="Derbyshire K.M."/>
        </authorList>
    </citation>
    <scope>NUCLEOTIDE SEQUENCE [LARGE SCALE GENOMIC DNA]</scope>
    <source>
        <strain evidence="3 4">MKD8</strain>
    </source>
</reference>
<feature type="transmembrane region" description="Helical" evidence="2">
    <location>
        <begin position="43"/>
        <end position="65"/>
    </location>
</feature>
<sequence>MNLPPPSEPYGQRPPTGPPHWGTQPQWASGPPPPPKGGGKAKWILGGLSVALAIALAVVITVLVVRPDGESRSADGGSGITASEFASANDTGPVSIITEDPTCDAWGRVAREYYDATQAEGWGDRDYTTPAVSWTPQQRIMYESVGKAMGRAAEKTIALSKQTPHRVMRELYQQFIAYSNSFVSRIADYKPDDDDIAVAADAFMISAANICSAIDYGSAQAVGPQVLGVSGLASGPQPLSASDPAVLLPEPNAICSDWASLVTKYSDDTANWRDLDKRVPAKEWTPEERSLYMSVAEIMSINADEMERLGQRSGDATIHDLAVIAAQYQRGFVTAIPSYIAADNLLAESATQLMRTINWACKAALRS</sequence>
<accession>A0A2U9PH56</accession>
<evidence type="ECO:0000313" key="4">
    <source>
        <dbReference type="Proteomes" id="UP000011200"/>
    </source>
</evidence>
<dbReference type="RefSeq" id="WP_080627922.1">
    <property type="nucleotide sequence ID" value="NZ_CP027541.1"/>
</dbReference>
<reference evidence="4" key="2">
    <citation type="submission" date="2018-03" db="EMBL/GenBank/DDBJ databases">
        <authorList>
            <person name="Derbyshire K."/>
            <person name="Gray T.A."/>
            <person name="Champion M."/>
        </authorList>
    </citation>
    <scope>NUCLEOTIDE SEQUENCE [LARGE SCALE GENOMIC DNA]</scope>
    <source>
        <strain evidence="4">MKD8</strain>
    </source>
</reference>
<keyword evidence="2" id="KW-0812">Transmembrane</keyword>
<feature type="region of interest" description="Disordered" evidence="1">
    <location>
        <begin position="1"/>
        <end position="40"/>
    </location>
</feature>
<gene>
    <name evidence="3" type="ORF">D806_000660</name>
</gene>
<evidence type="ECO:0000256" key="1">
    <source>
        <dbReference type="SAM" id="MobiDB-lite"/>
    </source>
</evidence>
<organism evidence="3 4">
    <name type="scientific">Mycolicibacterium smegmatis (strain MKD8)</name>
    <name type="common">Mycobacterium smegmatis</name>
    <dbReference type="NCBI Taxonomy" id="1214915"/>
    <lineage>
        <taxon>Bacteria</taxon>
        <taxon>Bacillati</taxon>
        <taxon>Actinomycetota</taxon>
        <taxon>Actinomycetes</taxon>
        <taxon>Mycobacteriales</taxon>
        <taxon>Mycobacteriaceae</taxon>
        <taxon>Mycolicibacterium</taxon>
    </lineage>
</organism>
<protein>
    <submittedName>
        <fullName evidence="3">Uncharacterized protein</fullName>
    </submittedName>
</protein>
<keyword evidence="2" id="KW-0472">Membrane</keyword>
<evidence type="ECO:0000256" key="2">
    <source>
        <dbReference type="SAM" id="Phobius"/>
    </source>
</evidence>
<dbReference type="Proteomes" id="UP000011200">
    <property type="component" value="Chromosome"/>
</dbReference>